<dbReference type="AlphaFoldDB" id="A0A0A8YCM9"/>
<organism evidence="1">
    <name type="scientific">Arundo donax</name>
    <name type="common">Giant reed</name>
    <name type="synonym">Donax arundinaceus</name>
    <dbReference type="NCBI Taxonomy" id="35708"/>
    <lineage>
        <taxon>Eukaryota</taxon>
        <taxon>Viridiplantae</taxon>
        <taxon>Streptophyta</taxon>
        <taxon>Embryophyta</taxon>
        <taxon>Tracheophyta</taxon>
        <taxon>Spermatophyta</taxon>
        <taxon>Magnoliopsida</taxon>
        <taxon>Liliopsida</taxon>
        <taxon>Poales</taxon>
        <taxon>Poaceae</taxon>
        <taxon>PACMAD clade</taxon>
        <taxon>Arundinoideae</taxon>
        <taxon>Arundineae</taxon>
        <taxon>Arundo</taxon>
    </lineage>
</organism>
<evidence type="ECO:0000313" key="1">
    <source>
        <dbReference type="EMBL" id="JAD23248.1"/>
    </source>
</evidence>
<dbReference type="EMBL" id="GBRH01274647">
    <property type="protein sequence ID" value="JAD23248.1"/>
    <property type="molecule type" value="Transcribed_RNA"/>
</dbReference>
<reference evidence="1" key="2">
    <citation type="journal article" date="2015" name="Data Brief">
        <title>Shoot transcriptome of the giant reed, Arundo donax.</title>
        <authorList>
            <person name="Barrero R.A."/>
            <person name="Guerrero F.D."/>
            <person name="Moolhuijzen P."/>
            <person name="Goolsby J.A."/>
            <person name="Tidwell J."/>
            <person name="Bellgard S.E."/>
            <person name="Bellgard M.I."/>
        </authorList>
    </citation>
    <scope>NUCLEOTIDE SEQUENCE</scope>
    <source>
        <tissue evidence="1">Shoot tissue taken approximately 20 cm above the soil surface</tissue>
    </source>
</reference>
<proteinExistence type="predicted"/>
<reference evidence="1" key="1">
    <citation type="submission" date="2014-09" db="EMBL/GenBank/DDBJ databases">
        <authorList>
            <person name="Magalhaes I.L.F."/>
            <person name="Oliveira U."/>
            <person name="Santos F.R."/>
            <person name="Vidigal T.H.D.A."/>
            <person name="Brescovit A.D."/>
            <person name="Santos A.J."/>
        </authorList>
    </citation>
    <scope>NUCLEOTIDE SEQUENCE</scope>
    <source>
        <tissue evidence="1">Shoot tissue taken approximately 20 cm above the soil surface</tissue>
    </source>
</reference>
<accession>A0A0A8YCM9</accession>
<sequence length="23" mass="2878">MWDDRSPEINLYKILSYYIIIMT</sequence>
<protein>
    <submittedName>
        <fullName evidence="1">Uncharacterized protein</fullName>
    </submittedName>
</protein>
<name>A0A0A8YCM9_ARUDO</name>